<proteinExistence type="inferred from homology"/>
<evidence type="ECO:0000256" key="6">
    <source>
        <dbReference type="ARBA" id="ARBA00023316"/>
    </source>
</evidence>
<comment type="pathway">
    <text evidence="1 7">Cell wall biogenesis; peptidoglycan biosynthesis.</text>
</comment>
<evidence type="ECO:0000256" key="4">
    <source>
        <dbReference type="ARBA" id="ARBA00022960"/>
    </source>
</evidence>
<keyword evidence="3" id="KW-0808">Transferase</keyword>
<dbReference type="PANTHER" id="PTHR36699:SF1">
    <property type="entry name" value="L,D-TRANSPEPTIDASE YAFK-RELATED"/>
    <property type="match status" value="1"/>
</dbReference>
<dbReference type="GO" id="GO:0016740">
    <property type="term" value="F:transferase activity"/>
    <property type="evidence" value="ECO:0007669"/>
    <property type="project" value="UniProtKB-KW"/>
</dbReference>
<dbReference type="SUPFAM" id="SSF54427">
    <property type="entry name" value="NTF2-like"/>
    <property type="match status" value="1"/>
</dbReference>
<name>A0A2G7T807_9FLAO</name>
<feature type="region of interest" description="Disordered" evidence="8">
    <location>
        <begin position="48"/>
        <end position="71"/>
    </location>
</feature>
<accession>A0A2G7T807</accession>
<dbReference type="GO" id="GO:0004180">
    <property type="term" value="F:carboxypeptidase activity"/>
    <property type="evidence" value="ECO:0007669"/>
    <property type="project" value="UniProtKB-ARBA"/>
</dbReference>
<evidence type="ECO:0000256" key="1">
    <source>
        <dbReference type="ARBA" id="ARBA00004752"/>
    </source>
</evidence>
<dbReference type="PANTHER" id="PTHR36699">
    <property type="entry name" value="LD-TRANSPEPTIDASE"/>
    <property type="match status" value="1"/>
</dbReference>
<reference evidence="10" key="1">
    <citation type="submission" date="2017-10" db="EMBL/GenBank/DDBJ databases">
        <title>Chryseobacterium sp. B5 is a hydrocarbonoclastic and plant growth promoting bacterium.</title>
        <authorList>
            <person name="Thijs S."/>
            <person name="Gkorezis P."/>
            <person name="Van Hamme J."/>
        </authorList>
    </citation>
    <scope>NUCLEOTIDE SEQUENCE</scope>
    <source>
        <strain evidence="10">B5</strain>
    </source>
</reference>
<dbReference type="Gene3D" id="2.40.440.10">
    <property type="entry name" value="L,D-transpeptidase catalytic domain-like"/>
    <property type="match status" value="1"/>
</dbReference>
<protein>
    <recommendedName>
        <fullName evidence="9">L,D-TPase catalytic domain-containing protein</fullName>
    </recommendedName>
</protein>
<dbReference type="GO" id="GO:0009252">
    <property type="term" value="P:peptidoglycan biosynthetic process"/>
    <property type="evidence" value="ECO:0007669"/>
    <property type="project" value="UniProtKB-UniPathway"/>
</dbReference>
<keyword evidence="6 7" id="KW-0961">Cell wall biogenesis/degradation</keyword>
<sequence length="504" mass="53163">MPEKARPLALPPTGLLRLHARAAGVAVLLVALSAVSFSPAAHARQAKAKASKTAAAKPVSSKPASGKAGAARLRAASGKPALAAAAVATAGGAAAVAATHAKAAAPAQQSQAEARLLAIIRQVEQRDLDGALKAAGDLTAEVPNFRAAQLVYADLLRFKTGRAGEVLAGTPVAASSAPGHPGQGVLVRHNLSVGSVARLEGPASPTQAQLQDLQNELKRRLQADSGAPPAGSVPGEFLMLGASVRHAIAIDASKSRLYLFAHEAGGLRLVGDFYVSVGKLGTDKWQEGDQRTPLGIYFVGRHIPGPRLPEFYGKGALTVNFPNDWDKAVGRSGSGIWLHGSPPDQFSRAPEASDGCLVLANPDLTLLMQTVDRQTPVLIREKLQWVAPKAQAQQKAADAFVRVVEEWKSAWDGADPRKLAALYAPDLLQSPASRASQERLAAYLNRPGVTLQDLSIYSWKDAKGEIRVVNLRASSKAFAEGLPLRQYWRKTGGRWQLFSEDVMG</sequence>
<dbReference type="CDD" id="cd16913">
    <property type="entry name" value="YkuD_like"/>
    <property type="match status" value="1"/>
</dbReference>
<dbReference type="Pfam" id="PF03734">
    <property type="entry name" value="YkuD"/>
    <property type="match status" value="1"/>
</dbReference>
<feature type="active site" description="Nucleophile" evidence="7">
    <location>
        <position position="356"/>
    </location>
</feature>
<dbReference type="InterPro" id="IPR038063">
    <property type="entry name" value="Transpep_catalytic_dom"/>
</dbReference>
<gene>
    <name evidence="10" type="ORF">CTI11_09710</name>
</gene>
<dbReference type="PROSITE" id="PS52029">
    <property type="entry name" value="LD_TPASE"/>
    <property type="match status" value="1"/>
</dbReference>
<dbReference type="SUPFAM" id="SSF141523">
    <property type="entry name" value="L,D-transpeptidase catalytic domain-like"/>
    <property type="match status" value="1"/>
</dbReference>
<evidence type="ECO:0000256" key="3">
    <source>
        <dbReference type="ARBA" id="ARBA00022679"/>
    </source>
</evidence>
<dbReference type="GO" id="GO:0008360">
    <property type="term" value="P:regulation of cell shape"/>
    <property type="evidence" value="ECO:0007669"/>
    <property type="project" value="UniProtKB-UniRule"/>
</dbReference>
<evidence type="ECO:0000256" key="5">
    <source>
        <dbReference type="ARBA" id="ARBA00022984"/>
    </source>
</evidence>
<evidence type="ECO:0000256" key="7">
    <source>
        <dbReference type="PROSITE-ProRule" id="PRU01373"/>
    </source>
</evidence>
<dbReference type="InterPro" id="IPR005490">
    <property type="entry name" value="LD_TPept_cat_dom"/>
</dbReference>
<feature type="compositionally biased region" description="Low complexity" evidence="8">
    <location>
        <begin position="51"/>
        <end position="71"/>
    </location>
</feature>
<dbReference type="InterPro" id="IPR032710">
    <property type="entry name" value="NTF2-like_dom_sf"/>
</dbReference>
<keyword evidence="4 7" id="KW-0133">Cell shape</keyword>
<evidence type="ECO:0000259" key="9">
    <source>
        <dbReference type="PROSITE" id="PS52029"/>
    </source>
</evidence>
<comment type="similarity">
    <text evidence="2">Belongs to the YkuD family.</text>
</comment>
<dbReference type="UniPathway" id="UPA00219"/>
<dbReference type="EMBL" id="PEKC01000027">
    <property type="protein sequence ID" value="PII36020.1"/>
    <property type="molecule type" value="Genomic_DNA"/>
</dbReference>
<dbReference type="AlphaFoldDB" id="A0A2G7T807"/>
<keyword evidence="5 7" id="KW-0573">Peptidoglycan synthesis</keyword>
<feature type="active site" description="Proton donor/acceptor" evidence="7">
    <location>
        <position position="339"/>
    </location>
</feature>
<comment type="caution">
    <text evidence="10">The sequence shown here is derived from an EMBL/GenBank/DDBJ whole genome shotgun (WGS) entry which is preliminary data.</text>
</comment>
<dbReference type="GO" id="GO:0071555">
    <property type="term" value="P:cell wall organization"/>
    <property type="evidence" value="ECO:0007669"/>
    <property type="project" value="UniProtKB-UniRule"/>
</dbReference>
<feature type="domain" description="L,D-TPase catalytic" evidence="9">
    <location>
        <begin position="246"/>
        <end position="380"/>
    </location>
</feature>
<evidence type="ECO:0000313" key="10">
    <source>
        <dbReference type="EMBL" id="PII36020.1"/>
    </source>
</evidence>
<evidence type="ECO:0000256" key="2">
    <source>
        <dbReference type="ARBA" id="ARBA00005992"/>
    </source>
</evidence>
<evidence type="ECO:0000256" key="8">
    <source>
        <dbReference type="SAM" id="MobiDB-lite"/>
    </source>
</evidence>
<organism evidence="10">
    <name type="scientific">Chryseobacterium sp. B5</name>
    <dbReference type="NCBI Taxonomy" id="2050562"/>
    <lineage>
        <taxon>Bacteria</taxon>
        <taxon>Pseudomonadati</taxon>
        <taxon>Bacteroidota</taxon>
        <taxon>Flavobacteriia</taxon>
        <taxon>Flavobacteriales</taxon>
        <taxon>Weeksellaceae</taxon>
        <taxon>Chryseobacterium group</taxon>
        <taxon>Chryseobacterium</taxon>
    </lineage>
</organism>